<dbReference type="InterPro" id="IPR013249">
    <property type="entry name" value="RNA_pol_sigma70_r4_t2"/>
</dbReference>
<feature type="domain" description="RNA polymerase sigma-70 region 2" evidence="1">
    <location>
        <begin position="14"/>
        <end position="79"/>
    </location>
</feature>
<reference evidence="4 5" key="1">
    <citation type="submission" date="2020-06" db="EMBL/GenBank/DDBJ databases">
        <title>Acidovorax antarctica sp. nov., isolated from Corinth ice sheet soil, Antarctic Fields Peninsula.</title>
        <authorList>
            <person name="Xu Q."/>
            <person name="Peng F."/>
        </authorList>
    </citation>
    <scope>NUCLEOTIDE SEQUENCE [LARGE SCALE GENOMIC DNA]</scope>
    <source>
        <strain evidence="4 5">16-35-5</strain>
    </source>
</reference>
<evidence type="ECO:0000259" key="1">
    <source>
        <dbReference type="Pfam" id="PF04542"/>
    </source>
</evidence>
<dbReference type="Gene3D" id="2.60.120.1440">
    <property type="match status" value="1"/>
</dbReference>
<dbReference type="Pfam" id="PF04773">
    <property type="entry name" value="FecR"/>
    <property type="match status" value="1"/>
</dbReference>
<dbReference type="SUPFAM" id="SSF88659">
    <property type="entry name" value="Sigma3 and sigma4 domains of RNA polymerase sigma factors"/>
    <property type="match status" value="1"/>
</dbReference>
<dbReference type="AlphaFoldDB" id="A0A6N1WYC4"/>
<dbReference type="Pfam" id="PF08281">
    <property type="entry name" value="Sigma70_r4_2"/>
    <property type="match status" value="1"/>
</dbReference>
<dbReference type="GO" id="GO:0006352">
    <property type="term" value="P:DNA-templated transcription initiation"/>
    <property type="evidence" value="ECO:0007669"/>
    <property type="project" value="InterPro"/>
</dbReference>
<proteinExistence type="predicted"/>
<keyword evidence="5" id="KW-1185">Reference proteome</keyword>
<dbReference type="EMBL" id="CP054840">
    <property type="protein sequence ID" value="QKV51987.1"/>
    <property type="molecule type" value="Genomic_DNA"/>
</dbReference>
<dbReference type="PANTHER" id="PTHR30273:SF2">
    <property type="entry name" value="PROTEIN FECR"/>
    <property type="match status" value="1"/>
</dbReference>
<dbReference type="Pfam" id="PF04542">
    <property type="entry name" value="Sigma70_r2"/>
    <property type="match status" value="1"/>
</dbReference>
<evidence type="ECO:0000313" key="4">
    <source>
        <dbReference type="EMBL" id="QKV51987.1"/>
    </source>
</evidence>
<dbReference type="InterPro" id="IPR012373">
    <property type="entry name" value="Ferrdict_sens_TM"/>
</dbReference>
<name>A0A6N1WYC4_9BURK</name>
<dbReference type="KEGG" id="aant:HUK68_03210"/>
<dbReference type="GO" id="GO:0016989">
    <property type="term" value="F:sigma factor antagonist activity"/>
    <property type="evidence" value="ECO:0007669"/>
    <property type="project" value="TreeGrafter"/>
</dbReference>
<feature type="domain" description="RNA polymerase sigma factor 70 region 4 type 2" evidence="3">
    <location>
        <begin position="111"/>
        <end position="161"/>
    </location>
</feature>
<organism evidence="4 5">
    <name type="scientific">Comamonas antarctica</name>
    <dbReference type="NCBI Taxonomy" id="2743470"/>
    <lineage>
        <taxon>Bacteria</taxon>
        <taxon>Pseudomonadati</taxon>
        <taxon>Pseudomonadota</taxon>
        <taxon>Betaproteobacteria</taxon>
        <taxon>Burkholderiales</taxon>
        <taxon>Comamonadaceae</taxon>
        <taxon>Comamonas</taxon>
    </lineage>
</organism>
<sequence>MSHSLYPDVFSNSYSALIGFVARRTGNRQTAQDLVHDTWLRLAEREARPREESQAASRAYLYTVADHIAIDHLRRAGRTAERFDASGDIDLPSAASVRDVAERHLHREALAAVDAALAALPARCRAIFLADRLEGMAHAQLAREHGVSVKTIEREVMRALDAVEAALLRWRGESAAPRRGRRRTLSTLLGLAGMGMAGSAAWQAWRQWVPGWQLALATRRGQQLEHDLPDGSRIALDALGRAELRYYAGRREVSLLAGTAFFSVASDAARPFVVEARGARVTVVGTRFEVAVDDDGALRVAVEEGHVQVQAPGAARHDLHAGDALRWSPDAGVERAPARGEVGPWRKGWLDFRDVPLSEAVQRLARYSPVALRVAPDAADLPVFGRVRIAEAGTWLRLLPSSLPVTVRDDGPGAERRLLISRR</sequence>
<dbReference type="InterPro" id="IPR036388">
    <property type="entry name" value="WH-like_DNA-bd_sf"/>
</dbReference>
<gene>
    <name evidence="4" type="ORF">HUK68_03210</name>
</gene>
<dbReference type="Gene3D" id="1.10.10.10">
    <property type="entry name" value="Winged helix-like DNA-binding domain superfamily/Winged helix DNA-binding domain"/>
    <property type="match status" value="1"/>
</dbReference>
<dbReference type="GO" id="GO:0003677">
    <property type="term" value="F:DNA binding"/>
    <property type="evidence" value="ECO:0007669"/>
    <property type="project" value="InterPro"/>
</dbReference>
<protein>
    <submittedName>
        <fullName evidence="4">Sigma-70 family RNA polymerase sigma factor</fullName>
    </submittedName>
</protein>
<dbReference type="NCBIfam" id="TIGR02937">
    <property type="entry name" value="sigma70-ECF"/>
    <property type="match status" value="1"/>
</dbReference>
<evidence type="ECO:0000313" key="5">
    <source>
        <dbReference type="Proteomes" id="UP000509579"/>
    </source>
</evidence>
<dbReference type="GO" id="GO:0016987">
    <property type="term" value="F:sigma factor activity"/>
    <property type="evidence" value="ECO:0007669"/>
    <property type="project" value="InterPro"/>
</dbReference>
<dbReference type="InterPro" id="IPR006860">
    <property type="entry name" value="FecR"/>
</dbReference>
<dbReference type="Gene3D" id="1.10.1740.10">
    <property type="match status" value="1"/>
</dbReference>
<accession>A0A6N1WYC4</accession>
<dbReference type="PANTHER" id="PTHR30273">
    <property type="entry name" value="PERIPLASMIC SIGNAL SENSOR AND SIGMA FACTOR ACTIVATOR FECR-RELATED"/>
    <property type="match status" value="1"/>
</dbReference>
<dbReference type="Proteomes" id="UP000509579">
    <property type="component" value="Chromosome"/>
</dbReference>
<evidence type="ECO:0000259" key="2">
    <source>
        <dbReference type="Pfam" id="PF04773"/>
    </source>
</evidence>
<dbReference type="RefSeq" id="WP_175502890.1">
    <property type="nucleotide sequence ID" value="NZ_CP054840.1"/>
</dbReference>
<dbReference type="InterPro" id="IPR014284">
    <property type="entry name" value="RNA_pol_sigma-70_dom"/>
</dbReference>
<evidence type="ECO:0000259" key="3">
    <source>
        <dbReference type="Pfam" id="PF08281"/>
    </source>
</evidence>
<dbReference type="InterPro" id="IPR013325">
    <property type="entry name" value="RNA_pol_sigma_r2"/>
</dbReference>
<dbReference type="InterPro" id="IPR007627">
    <property type="entry name" value="RNA_pol_sigma70_r2"/>
</dbReference>
<dbReference type="SUPFAM" id="SSF88946">
    <property type="entry name" value="Sigma2 domain of RNA polymerase sigma factors"/>
    <property type="match status" value="1"/>
</dbReference>
<dbReference type="InterPro" id="IPR013324">
    <property type="entry name" value="RNA_pol_sigma_r3/r4-like"/>
</dbReference>
<feature type="domain" description="FecR protein" evidence="2">
    <location>
        <begin position="216"/>
        <end position="308"/>
    </location>
</feature>